<dbReference type="GO" id="GO:0005506">
    <property type="term" value="F:iron ion binding"/>
    <property type="evidence" value="ECO:0007669"/>
    <property type="project" value="InterPro"/>
</dbReference>
<evidence type="ECO:0000259" key="2">
    <source>
        <dbReference type="Pfam" id="PF01106"/>
    </source>
</evidence>
<comment type="similarity">
    <text evidence="1">Belongs to the NifU family.</text>
</comment>
<dbReference type="SUPFAM" id="SSF117916">
    <property type="entry name" value="Fe-S cluster assembly (FSCA) domain-like"/>
    <property type="match status" value="1"/>
</dbReference>
<dbReference type="InterPro" id="IPR001075">
    <property type="entry name" value="NIF_FeS_clus_asmbl_NifU_C"/>
</dbReference>
<dbReference type="InterPro" id="IPR034904">
    <property type="entry name" value="FSCA_dom_sf"/>
</dbReference>
<dbReference type="KEGG" id="afg:AFULGI_00007130"/>
<dbReference type="EMBL" id="CP006577">
    <property type="protein sequence ID" value="AIG97513.1"/>
    <property type="molecule type" value="Genomic_DNA"/>
</dbReference>
<reference evidence="3 4" key="1">
    <citation type="submission" date="2013-07" db="EMBL/GenBank/DDBJ databases">
        <title>Genome of Archaeoglobus fulgidus.</title>
        <authorList>
            <person name="Fiebig A."/>
            <person name="Birkeland N.-K."/>
        </authorList>
    </citation>
    <scope>NUCLEOTIDE SEQUENCE [LARGE SCALE GENOMIC DNA]</scope>
    <source>
        <strain evidence="3 4">DSM 8774</strain>
    </source>
</reference>
<organism evidence="3 4">
    <name type="scientific">Archaeoglobus fulgidus DSM 8774</name>
    <dbReference type="NCBI Taxonomy" id="1344584"/>
    <lineage>
        <taxon>Archaea</taxon>
        <taxon>Methanobacteriati</taxon>
        <taxon>Methanobacteriota</taxon>
        <taxon>Archaeoglobi</taxon>
        <taxon>Archaeoglobales</taxon>
        <taxon>Archaeoglobaceae</taxon>
        <taxon>Archaeoglobus</taxon>
    </lineage>
</organism>
<protein>
    <submittedName>
        <fullName evidence="3">Thioredoxin-like protein and domain protein</fullName>
    </submittedName>
</protein>
<dbReference type="PANTHER" id="PTHR11178">
    <property type="entry name" value="IRON-SULFUR CLUSTER SCAFFOLD PROTEIN NFU-RELATED"/>
    <property type="match status" value="1"/>
</dbReference>
<dbReference type="GO" id="GO:0016226">
    <property type="term" value="P:iron-sulfur cluster assembly"/>
    <property type="evidence" value="ECO:0007669"/>
    <property type="project" value="InterPro"/>
</dbReference>
<name>A0A075WIW9_ARCFL</name>
<dbReference type="Proteomes" id="UP000028501">
    <property type="component" value="Chromosome"/>
</dbReference>
<gene>
    <name evidence="3" type="ORF">AFULGI_00007130</name>
</gene>
<dbReference type="HOGENOM" id="CLU_060555_4_3_2"/>
<dbReference type="Pfam" id="PF01106">
    <property type="entry name" value="NifU"/>
    <property type="match status" value="1"/>
</dbReference>
<evidence type="ECO:0000313" key="4">
    <source>
        <dbReference type="Proteomes" id="UP000028501"/>
    </source>
</evidence>
<dbReference type="AlphaFoldDB" id="A0A075WIW9"/>
<proteinExistence type="inferred from homology"/>
<dbReference type="RefSeq" id="WP_010878136.1">
    <property type="nucleotide sequence ID" value="NZ_CP006577.1"/>
</dbReference>
<evidence type="ECO:0000256" key="1">
    <source>
        <dbReference type="ARBA" id="ARBA00006420"/>
    </source>
</evidence>
<feature type="domain" description="NIF system FeS cluster assembly NifU C-terminal" evidence="2">
    <location>
        <begin position="7"/>
        <end position="75"/>
    </location>
</feature>
<sequence length="77" mass="8346">MSLREKVEEVVEKDIRPALMRDGGNIAVVDVDEGSGTVKVQLLGACGGCPMSMITLTSFVERYLRAKVPEVKKVVPV</sequence>
<accession>A0A075WIW9</accession>
<dbReference type="GeneID" id="24794235"/>
<evidence type="ECO:0000313" key="3">
    <source>
        <dbReference type="EMBL" id="AIG97513.1"/>
    </source>
</evidence>
<dbReference type="GO" id="GO:0051536">
    <property type="term" value="F:iron-sulfur cluster binding"/>
    <property type="evidence" value="ECO:0007669"/>
    <property type="project" value="InterPro"/>
</dbReference>
<dbReference type="Gene3D" id="3.30.300.130">
    <property type="entry name" value="Fe-S cluster assembly (FSCA)"/>
    <property type="match status" value="1"/>
</dbReference>
<dbReference type="PANTHER" id="PTHR11178:SF1">
    <property type="entry name" value="NFU1 IRON-SULFUR CLUSTER SCAFFOLD HOMOLOG, MITOCHONDRIAL"/>
    <property type="match status" value="1"/>
</dbReference>